<proteinExistence type="predicted"/>
<name>A0A1J1LUG0_9CYAN</name>
<evidence type="ECO:0000256" key="1">
    <source>
        <dbReference type="SAM" id="Phobius"/>
    </source>
</evidence>
<reference evidence="3" key="1">
    <citation type="submission" date="2015-10" db="EMBL/GenBank/DDBJ databases">
        <authorList>
            <person name="Regsiter A."/>
            <person name="william w."/>
        </authorList>
    </citation>
    <scope>NUCLEOTIDE SEQUENCE [LARGE SCALE GENOMIC DNA]</scope>
</reference>
<dbReference type="AlphaFoldDB" id="A0A1J1LUG0"/>
<dbReference type="EMBL" id="CZDF01000174">
    <property type="protein sequence ID" value="CUR35484.1"/>
    <property type="molecule type" value="Genomic_DNA"/>
</dbReference>
<evidence type="ECO:0000313" key="3">
    <source>
        <dbReference type="Proteomes" id="UP000184315"/>
    </source>
</evidence>
<accession>A0A1J1LUG0</accession>
<keyword evidence="1" id="KW-0812">Transmembrane</keyword>
<keyword evidence="1" id="KW-0472">Membrane</keyword>
<sequence>MSRTYSRRHYQPSPPVENLPWWKSPLILGAIIAGIGIIGSTLWIEYTTQRVIHIRADDSSDSAEKYSLERQQHCRASIQQYKPGDVAITTAFADRPVTTQNISIFNSLSLLGQCNKAQRPIKNQQPGTSLILLLEDVNRLIKKERDRRNYNPVVVTITLQDTEPGPNQPPPDDQRLQELVHQITADQGTIMLMVENPNVNHQLRTLLTEETSAEICSFADISNCVNKAFEIGRKL</sequence>
<keyword evidence="3" id="KW-1185">Reference proteome</keyword>
<dbReference type="STRING" id="671072.PL9214670110"/>
<evidence type="ECO:0008006" key="4">
    <source>
        <dbReference type="Google" id="ProtNLM"/>
    </source>
</evidence>
<keyword evidence="1" id="KW-1133">Transmembrane helix</keyword>
<evidence type="ECO:0000313" key="2">
    <source>
        <dbReference type="EMBL" id="CUR35484.1"/>
    </source>
</evidence>
<gene>
    <name evidence="2" type="ORF">PL9214670110</name>
</gene>
<dbReference type="Proteomes" id="UP000184315">
    <property type="component" value="Unassembled WGS sequence"/>
</dbReference>
<feature type="transmembrane region" description="Helical" evidence="1">
    <location>
        <begin position="26"/>
        <end position="46"/>
    </location>
</feature>
<protein>
    <recommendedName>
        <fullName evidence="4">VWFA domain-containing protein</fullName>
    </recommendedName>
</protein>
<organism evidence="2 3">
    <name type="scientific">Planktothrix tepida PCC 9214</name>
    <dbReference type="NCBI Taxonomy" id="671072"/>
    <lineage>
        <taxon>Bacteria</taxon>
        <taxon>Bacillati</taxon>
        <taxon>Cyanobacteriota</taxon>
        <taxon>Cyanophyceae</taxon>
        <taxon>Oscillatoriophycideae</taxon>
        <taxon>Oscillatoriales</taxon>
        <taxon>Microcoleaceae</taxon>
        <taxon>Planktothrix</taxon>
    </lineage>
</organism>
<dbReference type="RefSeq" id="WP_072722445.1">
    <property type="nucleotide sequence ID" value="NZ_LN889815.1"/>
</dbReference>
<dbReference type="OrthoDB" id="469370at2"/>